<dbReference type="GO" id="GO:0005737">
    <property type="term" value="C:cytoplasm"/>
    <property type="evidence" value="ECO:0007669"/>
    <property type="project" value="UniProtKB-SubCell"/>
</dbReference>
<evidence type="ECO:0000256" key="10">
    <source>
        <dbReference type="RuleBase" id="RU003835"/>
    </source>
</evidence>
<evidence type="ECO:0000256" key="2">
    <source>
        <dbReference type="ARBA" id="ARBA00008748"/>
    </source>
</evidence>
<evidence type="ECO:0000256" key="5">
    <source>
        <dbReference type="ARBA" id="ARBA00022741"/>
    </source>
</evidence>
<gene>
    <name evidence="9 12" type="primary">buk</name>
    <name evidence="16" type="synonym">buk2_3</name>
    <name evidence="19" type="synonym">buk_1</name>
    <name evidence="17" type="synonym">buk_2</name>
    <name evidence="13" type="ORF">BN1095_210004</name>
    <name evidence="11" type="ORF">BN1096_160004</name>
    <name evidence="12" type="ORF">BN1097_140004</name>
    <name evidence="14" type="ORF">KRM00_002369</name>
    <name evidence="15" type="ORF">KRQ00_001333</name>
    <name evidence="19" type="ORF">SAMEA1402366_01737</name>
    <name evidence="17" type="ORF">SAMEA1402399_02772</name>
    <name evidence="18" type="ORF">SAMEA1710456_03039</name>
    <name evidence="16" type="ORF">SAMEA3375112_03612</name>
</gene>
<dbReference type="PROSITE" id="PS01075">
    <property type="entry name" value="ACETATE_KINASE_1"/>
    <property type="match status" value="1"/>
</dbReference>
<evidence type="ECO:0000256" key="6">
    <source>
        <dbReference type="ARBA" id="ARBA00022777"/>
    </source>
</evidence>
<dbReference type="Proteomes" id="UP000411588">
    <property type="component" value="Unassembled WGS sequence"/>
</dbReference>
<dbReference type="Proteomes" id="UP000879542">
    <property type="component" value="Unassembled WGS sequence"/>
</dbReference>
<dbReference type="AlphaFoldDB" id="A0A031WCI2"/>
<reference evidence="12" key="1">
    <citation type="submission" date="2014-07" db="EMBL/GenBank/DDBJ databases">
        <authorList>
            <person name="Monot Marc"/>
        </authorList>
    </citation>
    <scope>NUCLEOTIDE SEQUENCE</scope>
    <source>
        <strain evidence="13">7032989</strain>
        <strain evidence="12">7032994</strain>
    </source>
</reference>
<evidence type="ECO:0000313" key="19">
    <source>
        <dbReference type="EMBL" id="VHY05385.1"/>
    </source>
</evidence>
<evidence type="ECO:0000256" key="1">
    <source>
        <dbReference type="ARBA" id="ARBA00004496"/>
    </source>
</evidence>
<evidence type="ECO:0000256" key="9">
    <source>
        <dbReference type="HAMAP-Rule" id="MF_00542"/>
    </source>
</evidence>
<dbReference type="GO" id="GO:0047761">
    <property type="term" value="F:butyrate kinase activity"/>
    <property type="evidence" value="ECO:0007669"/>
    <property type="project" value="UniProtKB-UniRule"/>
</dbReference>
<dbReference type="OMA" id="FRILTIN"/>
<dbReference type="PATRIC" id="fig|1496.1371.peg.2731"/>
<evidence type="ECO:0000256" key="8">
    <source>
        <dbReference type="ARBA" id="ARBA00048596"/>
    </source>
</evidence>
<dbReference type="EC" id="2.7.2.7" evidence="9"/>
<evidence type="ECO:0000313" key="22">
    <source>
        <dbReference type="Proteomes" id="UP000372533"/>
    </source>
</evidence>
<reference evidence="14" key="3">
    <citation type="journal article" date="2018" name="Genome Biol.">
        <title>SKESA: strategic k-mer extension for scrupulous assemblies.</title>
        <authorList>
            <person name="Souvorov A."/>
            <person name="Agarwala R."/>
            <person name="Lipman D.J."/>
        </authorList>
    </citation>
    <scope>NUCLEOTIDE SEQUENCE</scope>
    <source>
        <strain evidence="15">Clostridioides</strain>
        <strain evidence="14">HN1000</strain>
    </source>
</reference>
<proteinExistence type="inferred from homology"/>
<dbReference type="GO" id="GO:0008776">
    <property type="term" value="F:acetate kinase activity"/>
    <property type="evidence" value="ECO:0007669"/>
    <property type="project" value="TreeGrafter"/>
</dbReference>
<dbReference type="EMBL" id="FUPS01000016">
    <property type="protein sequence ID" value="SJT08417.1"/>
    <property type="molecule type" value="Genomic_DNA"/>
</dbReference>
<evidence type="ECO:0000313" key="17">
    <source>
        <dbReference type="EMBL" id="VFD33737.1"/>
    </source>
</evidence>
<evidence type="ECO:0000313" key="11">
    <source>
        <dbReference type="EMBL" id="CDS82925.1"/>
    </source>
</evidence>
<evidence type="ECO:0000256" key="3">
    <source>
        <dbReference type="ARBA" id="ARBA00022490"/>
    </source>
</evidence>
<evidence type="ECO:0000313" key="23">
    <source>
        <dbReference type="Proteomes" id="UP000411588"/>
    </source>
</evidence>
<evidence type="ECO:0000313" key="12">
    <source>
        <dbReference type="EMBL" id="CDS83062.1"/>
    </source>
</evidence>
<dbReference type="PROSITE" id="PS01076">
    <property type="entry name" value="ACETATE_KINASE_2"/>
    <property type="match status" value="1"/>
</dbReference>
<dbReference type="InterPro" id="IPR000890">
    <property type="entry name" value="Aliphatic_acid_kin_short-chain"/>
</dbReference>
<evidence type="ECO:0000313" key="13">
    <source>
        <dbReference type="EMBL" id="CDS96887.1"/>
    </source>
</evidence>
<evidence type="ECO:0000313" key="14">
    <source>
        <dbReference type="EMBL" id="HBH1542867.1"/>
    </source>
</evidence>
<dbReference type="Proteomes" id="UP000878956">
    <property type="component" value="Unassembled WGS sequence"/>
</dbReference>
<dbReference type="EMBL" id="LK932861">
    <property type="protein sequence ID" value="CDS96887.1"/>
    <property type="molecule type" value="Genomic_DNA"/>
</dbReference>
<dbReference type="Proteomes" id="UP000189137">
    <property type="component" value="Unassembled WGS sequence"/>
</dbReference>
<dbReference type="Gene3D" id="3.30.420.40">
    <property type="match status" value="2"/>
</dbReference>
<dbReference type="PANTHER" id="PTHR21060">
    <property type="entry name" value="ACETATE KINASE"/>
    <property type="match status" value="1"/>
</dbReference>
<dbReference type="GO" id="GO:0006083">
    <property type="term" value="P:acetate metabolic process"/>
    <property type="evidence" value="ECO:0007669"/>
    <property type="project" value="TreeGrafter"/>
</dbReference>
<accession>A0A031WCI2</accession>
<evidence type="ECO:0000313" key="21">
    <source>
        <dbReference type="Proteomes" id="UP000346772"/>
    </source>
</evidence>
<evidence type="ECO:0000313" key="16">
    <source>
        <dbReference type="EMBL" id="SJT08417.1"/>
    </source>
</evidence>
<keyword evidence="6 9" id="KW-0418">Kinase</keyword>
<dbReference type="PANTHER" id="PTHR21060:SF3">
    <property type="entry name" value="BUTYRATE KINASE 2-RELATED"/>
    <property type="match status" value="1"/>
</dbReference>
<dbReference type="EMBL" id="LK932347">
    <property type="protein sequence ID" value="CDS83062.1"/>
    <property type="molecule type" value="Genomic_DNA"/>
</dbReference>
<dbReference type="InterPro" id="IPR043129">
    <property type="entry name" value="ATPase_NBD"/>
</dbReference>
<evidence type="ECO:0000256" key="4">
    <source>
        <dbReference type="ARBA" id="ARBA00022679"/>
    </source>
</evidence>
<keyword evidence="3 9" id="KW-0963">Cytoplasm</keyword>
<name>A0A031WCI2_CLODI</name>
<evidence type="ECO:0000313" key="18">
    <source>
        <dbReference type="EMBL" id="VFD55510.1"/>
    </source>
</evidence>
<reference evidence="16 20" key="2">
    <citation type="submission" date="2017-02" db="EMBL/GenBank/DDBJ databases">
        <authorList>
            <consortium name="Pathogen Informatics"/>
        </authorList>
    </citation>
    <scope>NUCLEOTIDE SEQUENCE [LARGE SCALE GENOMIC DNA]</scope>
    <source>
        <strain evidence="18 21">078GUE027</strain>
        <strain evidence="23">clo34</strain>
        <strain evidence="17">Clo34</strain>
        <strain evidence="22">tl291</strain>
        <strain evidence="19">Tl291</strain>
        <strain evidence="16 20">VRECD0157</strain>
    </source>
</reference>
<sequence length="359" mass="38695">MSKIFKILTINPGSTSTKIAVFDNEDLVFEKTLRHSSEEIGKYEKVSDQFEFRKQVIEEALKEGGVKTSELDAVVGRGGLLKPIKGGTYSVSAAMIEDLKVGVLGEHASNLGGIIAKQIGEEVNVPSYIVDPVVVDELEDVARISGMPEISRASVVHALNQKAIARRYAREINKKYEDINLIVAHMGGGVSVGAHKNGKIVDVANALDGEGPFSPERSGGLPVGALVKMCFSGKYTQDEIKKKIKGNGGLVAYLNTNDAREVEERIEAGDEKAKLVYEAMAYQISKEIGASAAVLKGDVKAILLTGGIAYSKMFTEMIADRVKFIADVKVYPGEDEMIALAQGGLRVLTGEEEAQVYDN</sequence>
<evidence type="ECO:0000313" key="20">
    <source>
        <dbReference type="Proteomes" id="UP000189137"/>
    </source>
</evidence>
<protein>
    <recommendedName>
        <fullName evidence="9">Probable butyrate kinase</fullName>
        <shortName evidence="9">BK</shortName>
        <ecNumber evidence="9">2.7.2.7</ecNumber>
    </recommendedName>
    <alternativeName>
        <fullName evidence="9">Branched-chain carboxylic acid kinase</fullName>
    </alternativeName>
</protein>
<dbReference type="InterPro" id="IPR011245">
    <property type="entry name" value="Butyrate_kin"/>
</dbReference>
<dbReference type="EMBL" id="CAADAT010000020">
    <property type="protein sequence ID" value="VFD55510.1"/>
    <property type="molecule type" value="Genomic_DNA"/>
</dbReference>
<dbReference type="RefSeq" id="WP_003420702.1">
    <property type="nucleotide sequence ID" value="NZ_AP025558.1"/>
</dbReference>
<comment type="catalytic activity">
    <reaction evidence="8 9">
        <text>butanoate + ATP = butanoyl phosphate + ADP</text>
        <dbReference type="Rhea" id="RHEA:13585"/>
        <dbReference type="ChEBI" id="CHEBI:17968"/>
        <dbReference type="ChEBI" id="CHEBI:30616"/>
        <dbReference type="ChEBI" id="CHEBI:58079"/>
        <dbReference type="ChEBI" id="CHEBI:456216"/>
        <dbReference type="EC" id="2.7.2.7"/>
    </reaction>
</comment>
<dbReference type="PIRSF" id="PIRSF036458">
    <property type="entry name" value="Butyrate_kin"/>
    <property type="match status" value="1"/>
</dbReference>
<dbReference type="Proteomes" id="UP000372533">
    <property type="component" value="Unassembled WGS sequence"/>
</dbReference>
<keyword evidence="7 9" id="KW-0067">ATP-binding</keyword>
<dbReference type="GO" id="GO:0005524">
    <property type="term" value="F:ATP binding"/>
    <property type="evidence" value="ECO:0007669"/>
    <property type="project" value="UniProtKB-KW"/>
</dbReference>
<keyword evidence="5 9" id="KW-0547">Nucleotide-binding</keyword>
<dbReference type="SUPFAM" id="SSF53067">
    <property type="entry name" value="Actin-like ATPase domain"/>
    <property type="match status" value="2"/>
</dbReference>
<dbReference type="EMBL" id="DAEQIJ010000005">
    <property type="protein sequence ID" value="HBH2619582.1"/>
    <property type="molecule type" value="Genomic_DNA"/>
</dbReference>
<dbReference type="NCBIfam" id="TIGR02707">
    <property type="entry name" value="butyr_kinase"/>
    <property type="match status" value="1"/>
</dbReference>
<keyword evidence="4 9" id="KW-0808">Transferase</keyword>
<dbReference type="InterPro" id="IPR023865">
    <property type="entry name" value="Aliphatic_acid_kinase_CS"/>
</dbReference>
<dbReference type="SMR" id="A0A031WCI2"/>
<dbReference type="EMBL" id="DAEPXK010000025">
    <property type="protein sequence ID" value="HBH1542867.1"/>
    <property type="molecule type" value="Genomic_DNA"/>
</dbReference>
<dbReference type="NCBIfam" id="NF002834">
    <property type="entry name" value="PRK03011.1-5"/>
    <property type="match status" value="1"/>
</dbReference>
<dbReference type="EMBL" id="CAADAN010000010">
    <property type="protein sequence ID" value="VFD33737.1"/>
    <property type="molecule type" value="Genomic_DNA"/>
</dbReference>
<evidence type="ECO:0000313" key="15">
    <source>
        <dbReference type="EMBL" id="HBH2619582.1"/>
    </source>
</evidence>
<evidence type="ECO:0000256" key="7">
    <source>
        <dbReference type="ARBA" id="ARBA00022840"/>
    </source>
</evidence>
<comment type="subcellular location">
    <subcellularLocation>
        <location evidence="1 9">Cytoplasm</location>
    </subcellularLocation>
</comment>
<dbReference type="Pfam" id="PF00871">
    <property type="entry name" value="Acetate_kinase"/>
    <property type="match status" value="1"/>
</dbReference>
<dbReference type="PRINTS" id="PR00471">
    <property type="entry name" value="ACETATEKNASE"/>
</dbReference>
<dbReference type="Proteomes" id="UP000346772">
    <property type="component" value="Unassembled WGS sequence"/>
</dbReference>
<dbReference type="EMBL" id="LK932465">
    <property type="protein sequence ID" value="CDS82925.1"/>
    <property type="molecule type" value="Genomic_DNA"/>
</dbReference>
<dbReference type="HAMAP" id="MF_00542">
    <property type="entry name" value="Butyrate_kinase"/>
    <property type="match status" value="1"/>
</dbReference>
<reference evidence="14" key="4">
    <citation type="submission" date="2021-06" db="EMBL/GenBank/DDBJ databases">
        <authorList>
            <consortium name="NCBI Pathogen Detection Project"/>
        </authorList>
    </citation>
    <scope>NUCLEOTIDE SEQUENCE</scope>
    <source>
        <strain evidence="15">Clostridioides</strain>
        <strain evidence="14">HN1000</strain>
    </source>
</reference>
<organism evidence="12">
    <name type="scientific">Clostridioides difficile</name>
    <name type="common">Peptoclostridium difficile</name>
    <dbReference type="NCBI Taxonomy" id="1496"/>
    <lineage>
        <taxon>Bacteria</taxon>
        <taxon>Bacillati</taxon>
        <taxon>Bacillota</taxon>
        <taxon>Clostridia</taxon>
        <taxon>Peptostreptococcales</taxon>
        <taxon>Peptostreptococcaceae</taxon>
        <taxon>Clostridioides</taxon>
    </lineage>
</organism>
<comment type="similarity">
    <text evidence="2 9 10">Belongs to the acetokinase family.</text>
</comment>
<dbReference type="EMBL" id="CAAJVP010000006">
    <property type="protein sequence ID" value="VHY05385.1"/>
    <property type="molecule type" value="Genomic_DNA"/>
</dbReference>
<dbReference type="KEGG" id="pdf:CD630DERM_01130"/>
<dbReference type="CDD" id="cd24011">
    <property type="entry name" value="ASKHA_NBD_BK"/>
    <property type="match status" value="1"/>
</dbReference>